<dbReference type="Pfam" id="PF12796">
    <property type="entry name" value="Ank_2"/>
    <property type="match status" value="1"/>
</dbReference>
<accession>A0A814RBS0</accession>
<sequence length="907" mass="104193">MKRNQLSIILPVNRSVSPQPSTVDLSGGSISPSVTPHYNLTPHTIAKSTSVALLHPPPSDDGVAVEWEDEEWNEGGLLNRFGSYRRSLPQRHYSPFRRKSSNLCAIVIQSSPLNETMASYLNSNRDSVVRAAQQSQNHQRDSATHSGETLIHLAARLGHEHIVRILMNETSYACSLTNSKGQTPLLCAIEAGYSSTATLLMENDSNSLTIKDNLGSSVFHYVCEQCNDIVLSRAIALLKRLHISNNRLMALERLVEKNFSGKTSFVIAIEKGSLKCVRYILTSKWLQQNVAISEFMNDQSLKTAIDYDQLDIVACFVSDMQCFSSILNILITPFDNPDQHMNVLEYSIYLRKPNFVRLFISVRISPEHHILQSLYKNFLRHYDNANQTPLQRMLTIKELVPFVPLLLEQFVSDEGADLSIVDDCLHARPSAQRCIFGRSSDDPPELWSSTNWLKHHPLTLIAEADHKPVYDHYLVKMCVDLKFQLFGNFLYFIISCSQVIYVTLYTGITLGSPTPALQGMNYYSLVNYTCEQTCWMLTNDMETPLQPSTPLRALRFMLLILSCLTLLKEFIQLFTQKEKYFRKFFINMLEVHMYVSAIIYTIDLNECTRRTGLRCREQWETGAVGLLSVWTSLLLVLMNGIKFGKHGLLFITVLLTFLKFIAFYIFIWIGYILSCYMLLKDIMPQFHFFNFVPKLLSMFIGEYNVDATFFNNNVFMRGSEGALIVYSAFMFTMFIVMANIMGGLAVADVKQFRQNAKREHLRARIETILSLQAKLGILCEIFSKIILKLSKHSTPITFSGNNESKGQSLLGFKYHLWKLELCTYDVKINDKETVTCEVGYYRHRSKMEKMYNETLFEENDHQKWLKKTDELKECLEDSTLRTHNELRKLTVELQTDFEDIKRRLFVI</sequence>
<feature type="repeat" description="ANK" evidence="8">
    <location>
        <begin position="146"/>
        <end position="168"/>
    </location>
</feature>
<dbReference type="GO" id="GO:0022857">
    <property type="term" value="F:transmembrane transporter activity"/>
    <property type="evidence" value="ECO:0007669"/>
    <property type="project" value="TreeGrafter"/>
</dbReference>
<evidence type="ECO:0000256" key="2">
    <source>
        <dbReference type="ARBA" id="ARBA00022606"/>
    </source>
</evidence>
<dbReference type="OrthoDB" id="823504at2759"/>
<evidence type="ECO:0000313" key="12">
    <source>
        <dbReference type="EMBL" id="CAF3763035.1"/>
    </source>
</evidence>
<dbReference type="EMBL" id="CAJOBC010006292">
    <property type="protein sequence ID" value="CAF3893776.1"/>
    <property type="molecule type" value="Genomic_DNA"/>
</dbReference>
<evidence type="ECO:0000256" key="9">
    <source>
        <dbReference type="SAM" id="Phobius"/>
    </source>
</evidence>
<feature type="transmembrane region" description="Helical" evidence="9">
    <location>
        <begin position="622"/>
        <end position="641"/>
    </location>
</feature>
<evidence type="ECO:0000256" key="3">
    <source>
        <dbReference type="ARBA" id="ARBA00022737"/>
    </source>
</evidence>
<evidence type="ECO:0000256" key="7">
    <source>
        <dbReference type="ARBA" id="ARBA00023303"/>
    </source>
</evidence>
<keyword evidence="1" id="KW-0813">Transport</keyword>
<organism evidence="11 14">
    <name type="scientific">Didymodactylos carnosus</name>
    <dbReference type="NCBI Taxonomy" id="1234261"/>
    <lineage>
        <taxon>Eukaryota</taxon>
        <taxon>Metazoa</taxon>
        <taxon>Spiralia</taxon>
        <taxon>Gnathifera</taxon>
        <taxon>Rotifera</taxon>
        <taxon>Eurotatoria</taxon>
        <taxon>Bdelloidea</taxon>
        <taxon>Philodinida</taxon>
        <taxon>Philodinidae</taxon>
        <taxon>Didymodactylos</taxon>
    </lineage>
</organism>
<dbReference type="PANTHER" id="PTHR47143">
    <property type="entry name" value="TRANSIENT RECEPTOR POTENTIAL CATION CHANNEL PROTEIN PAINLESS"/>
    <property type="match status" value="1"/>
</dbReference>
<evidence type="ECO:0000313" key="10">
    <source>
        <dbReference type="EMBL" id="CAF0993111.1"/>
    </source>
</evidence>
<dbReference type="Gene3D" id="1.25.40.20">
    <property type="entry name" value="Ankyrin repeat-containing domain"/>
    <property type="match status" value="1"/>
</dbReference>
<dbReference type="AlphaFoldDB" id="A0A814RBS0"/>
<dbReference type="Proteomes" id="UP000681722">
    <property type="component" value="Unassembled WGS sequence"/>
</dbReference>
<proteinExistence type="predicted"/>
<dbReference type="PROSITE" id="PS50088">
    <property type="entry name" value="ANK_REPEAT"/>
    <property type="match status" value="1"/>
</dbReference>
<keyword evidence="5" id="KW-0406">Ion transport</keyword>
<keyword evidence="9" id="KW-0812">Transmembrane</keyword>
<keyword evidence="2" id="KW-0716">Sensory transduction</keyword>
<feature type="transmembrane region" description="Helical" evidence="9">
    <location>
        <begin position="723"/>
        <end position="747"/>
    </location>
</feature>
<dbReference type="SMART" id="SM00248">
    <property type="entry name" value="ANK"/>
    <property type="match status" value="4"/>
</dbReference>
<keyword evidence="3" id="KW-0677">Repeat</keyword>
<dbReference type="GO" id="GO:0034220">
    <property type="term" value="P:monoatomic ion transmembrane transport"/>
    <property type="evidence" value="ECO:0007669"/>
    <property type="project" value="UniProtKB-KW"/>
</dbReference>
<dbReference type="InterPro" id="IPR052076">
    <property type="entry name" value="TRP_cation_channel"/>
</dbReference>
<evidence type="ECO:0000256" key="1">
    <source>
        <dbReference type="ARBA" id="ARBA00022448"/>
    </source>
</evidence>
<dbReference type="Proteomes" id="UP000677228">
    <property type="component" value="Unassembled WGS sequence"/>
</dbReference>
<dbReference type="SUPFAM" id="SSF48403">
    <property type="entry name" value="Ankyrin repeat"/>
    <property type="match status" value="1"/>
</dbReference>
<keyword evidence="7" id="KW-0407">Ion channel</keyword>
<keyword evidence="6" id="KW-0325">Glycoprotein</keyword>
<reference evidence="11" key="1">
    <citation type="submission" date="2021-02" db="EMBL/GenBank/DDBJ databases">
        <authorList>
            <person name="Nowell W R."/>
        </authorList>
    </citation>
    <scope>NUCLEOTIDE SEQUENCE</scope>
</reference>
<dbReference type="PANTHER" id="PTHR47143:SF1">
    <property type="entry name" value="ION_TRANS DOMAIN-CONTAINING PROTEIN"/>
    <property type="match status" value="1"/>
</dbReference>
<keyword evidence="4 8" id="KW-0040">ANK repeat</keyword>
<evidence type="ECO:0000256" key="8">
    <source>
        <dbReference type="PROSITE-ProRule" id="PRU00023"/>
    </source>
</evidence>
<feature type="transmembrane region" description="Helical" evidence="9">
    <location>
        <begin position="648"/>
        <end position="679"/>
    </location>
</feature>
<dbReference type="Proteomes" id="UP000682733">
    <property type="component" value="Unassembled WGS sequence"/>
</dbReference>
<evidence type="ECO:0000313" key="11">
    <source>
        <dbReference type="EMBL" id="CAF1130055.1"/>
    </source>
</evidence>
<feature type="transmembrane region" description="Helical" evidence="9">
    <location>
        <begin position="489"/>
        <end position="508"/>
    </location>
</feature>
<dbReference type="PROSITE" id="PS50297">
    <property type="entry name" value="ANK_REP_REGION"/>
    <property type="match status" value="1"/>
</dbReference>
<keyword evidence="9" id="KW-0472">Membrane</keyword>
<dbReference type="GO" id="GO:1902495">
    <property type="term" value="C:transmembrane transporter complex"/>
    <property type="evidence" value="ECO:0007669"/>
    <property type="project" value="TreeGrafter"/>
</dbReference>
<dbReference type="EMBL" id="CAJNOQ010006292">
    <property type="protein sequence ID" value="CAF1130055.1"/>
    <property type="molecule type" value="Genomic_DNA"/>
</dbReference>
<evidence type="ECO:0000256" key="5">
    <source>
        <dbReference type="ARBA" id="ARBA00023065"/>
    </source>
</evidence>
<dbReference type="EMBL" id="CAJOBA010006097">
    <property type="protein sequence ID" value="CAF3763035.1"/>
    <property type="molecule type" value="Genomic_DNA"/>
</dbReference>
<dbReference type="InterPro" id="IPR002110">
    <property type="entry name" value="Ankyrin_rpt"/>
</dbReference>
<gene>
    <name evidence="11" type="ORF">GPM918_LOCUS20144</name>
    <name evidence="10" type="ORF">OVA965_LOCUS14175</name>
    <name evidence="13" type="ORF">SRO942_LOCUS20141</name>
    <name evidence="12" type="ORF">TMI583_LOCUS14179</name>
</gene>
<keyword evidence="14" id="KW-1185">Reference proteome</keyword>
<dbReference type="Proteomes" id="UP000663829">
    <property type="component" value="Unassembled WGS sequence"/>
</dbReference>
<comment type="caution">
    <text evidence="11">The sequence shown here is derived from an EMBL/GenBank/DDBJ whole genome shotgun (WGS) entry which is preliminary data.</text>
</comment>
<evidence type="ECO:0000256" key="4">
    <source>
        <dbReference type="ARBA" id="ARBA00023043"/>
    </source>
</evidence>
<evidence type="ECO:0000313" key="14">
    <source>
        <dbReference type="Proteomes" id="UP000663829"/>
    </source>
</evidence>
<keyword evidence="9" id="KW-1133">Transmembrane helix</keyword>
<dbReference type="EMBL" id="CAJNOK010006089">
    <property type="protein sequence ID" value="CAF0993111.1"/>
    <property type="molecule type" value="Genomic_DNA"/>
</dbReference>
<evidence type="ECO:0000256" key="6">
    <source>
        <dbReference type="ARBA" id="ARBA00023180"/>
    </source>
</evidence>
<dbReference type="InterPro" id="IPR036770">
    <property type="entry name" value="Ankyrin_rpt-contain_sf"/>
</dbReference>
<evidence type="ECO:0000313" key="13">
    <source>
        <dbReference type="EMBL" id="CAF3893776.1"/>
    </source>
</evidence>
<protein>
    <submittedName>
        <fullName evidence="11">Uncharacterized protein</fullName>
    </submittedName>
</protein>
<name>A0A814RBS0_9BILA</name>